<feature type="transmembrane region" description="Helical" evidence="24">
    <location>
        <begin position="78"/>
        <end position="95"/>
    </location>
</feature>
<evidence type="ECO:0000256" key="19">
    <source>
        <dbReference type="ARBA" id="ARBA00031825"/>
    </source>
</evidence>
<comment type="subcellular location">
    <subcellularLocation>
        <location evidence="2">Cell membrane</location>
        <topology evidence="2">Multi-pass membrane protein</topology>
    </subcellularLocation>
</comment>
<comment type="catalytic activity">
    <reaction evidence="1">
        <text>a 1,2-diacyl-sn-glycero-3-phosphate + CTP + H(+) = a CDP-1,2-diacyl-sn-glycerol + diphosphate</text>
        <dbReference type="Rhea" id="RHEA:16229"/>
        <dbReference type="ChEBI" id="CHEBI:15378"/>
        <dbReference type="ChEBI" id="CHEBI:33019"/>
        <dbReference type="ChEBI" id="CHEBI:37563"/>
        <dbReference type="ChEBI" id="CHEBI:58332"/>
        <dbReference type="ChEBI" id="CHEBI:58608"/>
        <dbReference type="EC" id="2.7.7.41"/>
    </reaction>
</comment>
<evidence type="ECO:0000256" key="21">
    <source>
        <dbReference type="ARBA" id="ARBA00032396"/>
    </source>
</evidence>
<dbReference type="EC" id="2.7.7.41" evidence="6"/>
<sequence length="267" mass="29321">MFKTRLITALCLIPIVFWGLFFLHGLSFQLFTGLVVVLGAWEWSSLAGMRDLRDRCVYMAAIGGSLVLLSLLSSVQVWLLLPGVLFWLIAAYWVVRYPQAQGWHTRRSMTLIGWWVLVPLWLAMVWLNAVANFASWLVYLLFLVWGADTGAYLAGKRFGKTKLAPQVSPGKTLEGAAGAFLTVSLLAVVFSSLSVLPLSFASLWVLSMPIVLVSILGDLLESMCKRAAGVKDSGKLLPGHGGILDRIDSLCAALPCYVFAIWALGWV</sequence>
<evidence type="ECO:0000256" key="22">
    <source>
        <dbReference type="ARBA" id="ARBA00032743"/>
    </source>
</evidence>
<evidence type="ECO:0000256" key="12">
    <source>
        <dbReference type="ARBA" id="ARBA00022695"/>
    </source>
</evidence>
<comment type="similarity">
    <text evidence="5">Belongs to the CDS family.</text>
</comment>
<dbReference type="EMBL" id="PRLP01000122">
    <property type="protein sequence ID" value="PPC74893.1"/>
    <property type="molecule type" value="Genomic_DNA"/>
</dbReference>
<evidence type="ECO:0000256" key="5">
    <source>
        <dbReference type="ARBA" id="ARBA00010185"/>
    </source>
</evidence>
<comment type="caution">
    <text evidence="25">The sequence shown here is derived from an EMBL/GenBank/DDBJ whole genome shotgun (WGS) entry which is preliminary data.</text>
</comment>
<proteinExistence type="inferred from homology"/>
<comment type="pathway">
    <text evidence="4">Lipid metabolism.</text>
</comment>
<evidence type="ECO:0000256" key="4">
    <source>
        <dbReference type="ARBA" id="ARBA00005189"/>
    </source>
</evidence>
<evidence type="ECO:0000256" key="2">
    <source>
        <dbReference type="ARBA" id="ARBA00004651"/>
    </source>
</evidence>
<keyword evidence="10" id="KW-0808">Transferase</keyword>
<evidence type="ECO:0000256" key="8">
    <source>
        <dbReference type="ARBA" id="ARBA00022475"/>
    </source>
</evidence>
<comment type="pathway">
    <text evidence="3">Phospholipid metabolism; CDP-diacylglycerol biosynthesis; CDP-diacylglycerol from sn-glycerol 3-phosphate: step 3/3.</text>
</comment>
<dbReference type="PANTHER" id="PTHR46382">
    <property type="entry name" value="PHOSPHATIDATE CYTIDYLYLTRANSFERASE"/>
    <property type="match status" value="1"/>
</dbReference>
<evidence type="ECO:0000256" key="16">
    <source>
        <dbReference type="ARBA" id="ARBA00023209"/>
    </source>
</evidence>
<organism evidence="25 26">
    <name type="scientific">Proteobacteria bacterium 228</name>
    <dbReference type="NCBI Taxonomy" id="2083153"/>
    <lineage>
        <taxon>Bacteria</taxon>
        <taxon>Pseudomonadati</taxon>
        <taxon>Pseudomonadota</taxon>
    </lineage>
</organism>
<evidence type="ECO:0000256" key="18">
    <source>
        <dbReference type="ARBA" id="ARBA00029893"/>
    </source>
</evidence>
<evidence type="ECO:0000256" key="23">
    <source>
        <dbReference type="ARBA" id="ARBA00033406"/>
    </source>
</evidence>
<evidence type="ECO:0000256" key="3">
    <source>
        <dbReference type="ARBA" id="ARBA00005119"/>
    </source>
</evidence>
<feature type="transmembrane region" description="Helical" evidence="24">
    <location>
        <begin position="7"/>
        <end position="24"/>
    </location>
</feature>
<dbReference type="GO" id="GO:0005886">
    <property type="term" value="C:plasma membrane"/>
    <property type="evidence" value="ECO:0007669"/>
    <property type="project" value="UniProtKB-SubCell"/>
</dbReference>
<dbReference type="AlphaFoldDB" id="A0A2S5KJV1"/>
<keyword evidence="11 24" id="KW-0812">Transmembrane</keyword>
<evidence type="ECO:0000256" key="20">
    <source>
        <dbReference type="ARBA" id="ARBA00032253"/>
    </source>
</evidence>
<evidence type="ECO:0000256" key="17">
    <source>
        <dbReference type="ARBA" id="ARBA00023264"/>
    </source>
</evidence>
<evidence type="ECO:0000313" key="25">
    <source>
        <dbReference type="EMBL" id="PPC74893.1"/>
    </source>
</evidence>
<keyword evidence="16" id="KW-0594">Phospholipid biosynthesis</keyword>
<name>A0A2S5KJV1_9PROT</name>
<evidence type="ECO:0000256" key="14">
    <source>
        <dbReference type="ARBA" id="ARBA00023098"/>
    </source>
</evidence>
<evidence type="ECO:0000313" key="26">
    <source>
        <dbReference type="Proteomes" id="UP000238196"/>
    </source>
</evidence>
<protein>
    <recommendedName>
        <fullName evidence="7">Phosphatidate cytidylyltransferase</fullName>
        <ecNumber evidence="6">2.7.7.41</ecNumber>
    </recommendedName>
    <alternativeName>
        <fullName evidence="20">CDP-DAG synthase</fullName>
    </alternativeName>
    <alternativeName>
        <fullName evidence="22">CDP-DG synthase</fullName>
    </alternativeName>
    <alternativeName>
        <fullName evidence="18">CDP-diacylglycerol synthase</fullName>
    </alternativeName>
    <alternativeName>
        <fullName evidence="21">CDP-diglyceride pyrophosphorylase</fullName>
    </alternativeName>
    <alternativeName>
        <fullName evidence="23">CDP-diglyceride synthase</fullName>
    </alternativeName>
    <alternativeName>
        <fullName evidence="19">CTP:phosphatidate cytidylyltransferase</fullName>
    </alternativeName>
</protein>
<dbReference type="GO" id="GO:0004605">
    <property type="term" value="F:phosphatidate cytidylyltransferase activity"/>
    <property type="evidence" value="ECO:0007669"/>
    <property type="project" value="UniProtKB-EC"/>
</dbReference>
<gene>
    <name evidence="25" type="ORF">C4K68_23175</name>
</gene>
<dbReference type="Pfam" id="PF01148">
    <property type="entry name" value="CTP_transf_1"/>
    <property type="match status" value="1"/>
</dbReference>
<dbReference type="PANTHER" id="PTHR46382:SF1">
    <property type="entry name" value="PHOSPHATIDATE CYTIDYLYLTRANSFERASE"/>
    <property type="match status" value="1"/>
</dbReference>
<feature type="transmembrane region" description="Helical" evidence="24">
    <location>
        <begin position="175"/>
        <end position="195"/>
    </location>
</feature>
<dbReference type="Proteomes" id="UP000238196">
    <property type="component" value="Unassembled WGS sequence"/>
</dbReference>
<keyword evidence="17" id="KW-1208">Phospholipid metabolism</keyword>
<feature type="transmembrane region" description="Helical" evidence="24">
    <location>
        <begin position="107"/>
        <end position="127"/>
    </location>
</feature>
<keyword evidence="12 25" id="KW-0548">Nucleotidyltransferase</keyword>
<evidence type="ECO:0000256" key="7">
    <source>
        <dbReference type="ARBA" id="ARBA00019373"/>
    </source>
</evidence>
<feature type="transmembrane region" description="Helical" evidence="24">
    <location>
        <begin position="133"/>
        <end position="154"/>
    </location>
</feature>
<feature type="transmembrane region" description="Helical" evidence="24">
    <location>
        <begin position="201"/>
        <end position="220"/>
    </location>
</feature>
<keyword evidence="9" id="KW-0444">Lipid biosynthesis</keyword>
<keyword evidence="15 24" id="KW-0472">Membrane</keyword>
<keyword evidence="14" id="KW-0443">Lipid metabolism</keyword>
<keyword evidence="13 24" id="KW-1133">Transmembrane helix</keyword>
<evidence type="ECO:0000256" key="13">
    <source>
        <dbReference type="ARBA" id="ARBA00022989"/>
    </source>
</evidence>
<evidence type="ECO:0000256" key="10">
    <source>
        <dbReference type="ARBA" id="ARBA00022679"/>
    </source>
</evidence>
<evidence type="ECO:0000256" key="24">
    <source>
        <dbReference type="SAM" id="Phobius"/>
    </source>
</evidence>
<keyword evidence="8" id="KW-1003">Cell membrane</keyword>
<reference evidence="25 26" key="1">
    <citation type="submission" date="2018-02" db="EMBL/GenBank/DDBJ databases">
        <title>novel marine gammaproteobacteria from coastal saline agro ecosystem.</title>
        <authorList>
            <person name="Krishnan R."/>
            <person name="Ramesh Kumar N."/>
        </authorList>
    </citation>
    <scope>NUCLEOTIDE SEQUENCE [LARGE SCALE GENOMIC DNA]</scope>
    <source>
        <strain evidence="25 26">228</strain>
    </source>
</reference>
<accession>A0A2S5KJV1</accession>
<evidence type="ECO:0000256" key="9">
    <source>
        <dbReference type="ARBA" id="ARBA00022516"/>
    </source>
</evidence>
<evidence type="ECO:0000256" key="1">
    <source>
        <dbReference type="ARBA" id="ARBA00001698"/>
    </source>
</evidence>
<dbReference type="OrthoDB" id="5290710at2"/>
<evidence type="ECO:0000256" key="11">
    <source>
        <dbReference type="ARBA" id="ARBA00022692"/>
    </source>
</evidence>
<evidence type="ECO:0000256" key="15">
    <source>
        <dbReference type="ARBA" id="ARBA00023136"/>
    </source>
</evidence>
<dbReference type="GO" id="GO:0016024">
    <property type="term" value="P:CDP-diacylglycerol biosynthetic process"/>
    <property type="evidence" value="ECO:0007669"/>
    <property type="project" value="TreeGrafter"/>
</dbReference>
<evidence type="ECO:0000256" key="6">
    <source>
        <dbReference type="ARBA" id="ARBA00012487"/>
    </source>
</evidence>